<sequence length="98" mass="11769">MSREIRFRISETDSTFECLAESQNEHPDYSYRECFNALCDELEMYRSYFKEPERLADLTVQKLKEEYDPIWRVRSYATGKNIEILIETMNSLLLQLDV</sequence>
<dbReference type="RefSeq" id="WP_146237821.1">
    <property type="nucleotide sequence ID" value="NZ_PIEU01000093.1"/>
</dbReference>
<keyword evidence="2" id="KW-1185">Reference proteome</keyword>
<comment type="caution">
    <text evidence="1">The sequence shown here is derived from an EMBL/GenBank/DDBJ whole genome shotgun (WGS) entry which is preliminary data.</text>
</comment>
<evidence type="ECO:0000313" key="2">
    <source>
        <dbReference type="Proteomes" id="UP000249828"/>
    </source>
</evidence>
<evidence type="ECO:0000313" key="1">
    <source>
        <dbReference type="EMBL" id="PZL71975.1"/>
    </source>
</evidence>
<proteinExistence type="predicted"/>
<protein>
    <submittedName>
        <fullName evidence="1">Uncharacterized protein</fullName>
    </submittedName>
</protein>
<gene>
    <name evidence="1" type="ORF">CI088_11505</name>
</gene>
<reference evidence="1 2" key="1">
    <citation type="submission" date="2017-11" db="EMBL/GenBank/DDBJ databases">
        <title>Draft genome sequence of Enterococcus plantarum TRW2 strain isolated from lettuce.</title>
        <authorList>
            <person name="Kim E.B."/>
            <person name="Marco M.L."/>
            <person name="Williams T.R."/>
            <person name="You I.H."/>
        </authorList>
    </citation>
    <scope>NUCLEOTIDE SEQUENCE [LARGE SCALE GENOMIC DNA]</scope>
    <source>
        <strain evidence="1 2">TRW2</strain>
    </source>
</reference>
<name>A0A2W4B7E9_9ENTE</name>
<accession>A0A2W4B7E9</accession>
<dbReference type="EMBL" id="PIEU01000093">
    <property type="protein sequence ID" value="PZL71975.1"/>
    <property type="molecule type" value="Genomic_DNA"/>
</dbReference>
<organism evidence="1 2">
    <name type="scientific">Enterococcus plantarum</name>
    <dbReference type="NCBI Taxonomy" id="1077675"/>
    <lineage>
        <taxon>Bacteria</taxon>
        <taxon>Bacillati</taxon>
        <taxon>Bacillota</taxon>
        <taxon>Bacilli</taxon>
        <taxon>Lactobacillales</taxon>
        <taxon>Enterococcaceae</taxon>
        <taxon>Enterococcus</taxon>
    </lineage>
</organism>
<feature type="non-terminal residue" evidence="1">
    <location>
        <position position="98"/>
    </location>
</feature>
<dbReference type="Proteomes" id="UP000249828">
    <property type="component" value="Unassembled WGS sequence"/>
</dbReference>
<dbReference type="AlphaFoldDB" id="A0A2W4B7E9"/>